<accession>A0A8T3V0L9</accession>
<dbReference type="SUPFAM" id="SSF47917">
    <property type="entry name" value="C-terminal domain of alpha and beta subunits of F1 ATP synthase"/>
    <property type="match status" value="1"/>
</dbReference>
<dbReference type="GO" id="GO:0046961">
    <property type="term" value="F:proton-transporting ATPase activity, rotational mechanism"/>
    <property type="evidence" value="ECO:0007669"/>
    <property type="project" value="InterPro"/>
</dbReference>
<comment type="similarity">
    <text evidence="1 8">Belongs to the ATPase alpha/beta chains family.</text>
</comment>
<dbReference type="InterPro" id="IPR036121">
    <property type="entry name" value="ATPase_F1/V1/A1_a/bsu_N_sf"/>
</dbReference>
<comment type="caution">
    <text evidence="14">The sequence shown here is derived from an EMBL/GenBank/DDBJ whole genome shotgun (WGS) entry which is preliminary data.</text>
</comment>
<dbReference type="Proteomes" id="UP000718571">
    <property type="component" value="Unassembled WGS sequence"/>
</dbReference>
<reference evidence="15 16" key="1">
    <citation type="submission" date="2020-09" db="EMBL/GenBank/DDBJ databases">
        <title>Genomic characterization of a novel Parvarchaeota family in acid mine drainage sediments.</title>
        <authorList>
            <person name="Luo Z.-H."/>
        </authorList>
    </citation>
    <scope>NUCLEOTIDE SEQUENCE [LARGE SCALE GENOMIC DNA]</scope>
    <source>
        <strain evidence="14">MAS1_bins.189</strain>
        <strain evidence="13">TL1-5_bins.178</strain>
    </source>
</reference>
<dbReference type="InterPro" id="IPR020003">
    <property type="entry name" value="ATPase_a/bsu_AS"/>
</dbReference>
<dbReference type="Pfam" id="PF00006">
    <property type="entry name" value="ATP-synt_ab"/>
    <property type="match status" value="1"/>
</dbReference>
<gene>
    <name evidence="8" type="primary">atpA</name>
    <name evidence="13" type="ORF">IHE50_00415</name>
    <name evidence="14" type="ORF">IHE51_01615</name>
</gene>
<keyword evidence="3 8" id="KW-1003">Cell membrane</keyword>
<evidence type="ECO:0000256" key="7">
    <source>
        <dbReference type="ARBA" id="ARBA00023065"/>
    </source>
</evidence>
<dbReference type="InterPro" id="IPR055190">
    <property type="entry name" value="ATP-synt_VA_C"/>
</dbReference>
<comment type="subunit">
    <text evidence="8">Has multiple subunits with at least A(3), B(3), C, D, E, F, H, I and proteolipid K(x).</text>
</comment>
<dbReference type="InterPro" id="IPR004100">
    <property type="entry name" value="ATPase_F1/V1/A1_a/bsu_N"/>
</dbReference>
<dbReference type="GO" id="GO:0042777">
    <property type="term" value="P:proton motive force-driven plasma membrane ATP synthesis"/>
    <property type="evidence" value="ECO:0007669"/>
    <property type="project" value="UniProtKB-UniRule"/>
</dbReference>
<evidence type="ECO:0000256" key="6">
    <source>
        <dbReference type="ARBA" id="ARBA00022967"/>
    </source>
</evidence>
<dbReference type="PROSITE" id="PS00152">
    <property type="entry name" value="ATPASE_ALPHA_BETA"/>
    <property type="match status" value="1"/>
</dbReference>
<dbReference type="HAMAP" id="MF_00309">
    <property type="entry name" value="ATP_synth_A_arch"/>
    <property type="match status" value="1"/>
</dbReference>
<name>A0A8T3V0L9_9ARCH</name>
<dbReference type="PANTHER" id="PTHR43607:SF1">
    <property type="entry name" value="H(+)-TRANSPORTING TWO-SECTOR ATPASE"/>
    <property type="match status" value="1"/>
</dbReference>
<dbReference type="InterPro" id="IPR022878">
    <property type="entry name" value="V-ATPase_asu"/>
</dbReference>
<feature type="domain" description="ATPase F1/V1/A1 complex alpha/beta subunit N-terminal" evidence="10">
    <location>
        <begin position="4"/>
        <end position="65"/>
    </location>
</feature>
<dbReference type="EMBL" id="JADFAQ010000012">
    <property type="protein sequence ID" value="MBE5727870.1"/>
    <property type="molecule type" value="Genomic_DNA"/>
</dbReference>
<dbReference type="Gene3D" id="1.10.1140.10">
    <property type="entry name" value="Bovine Mitochondrial F1-atpase, Atp Synthase Beta Chain, Chain D, domain 3"/>
    <property type="match status" value="1"/>
</dbReference>
<dbReference type="InterPro" id="IPR027417">
    <property type="entry name" value="P-loop_NTPase"/>
</dbReference>
<dbReference type="Pfam" id="PF02874">
    <property type="entry name" value="ATP-synt_ab_N"/>
    <property type="match status" value="1"/>
</dbReference>
<keyword evidence="6 8" id="KW-1278">Translocase</keyword>
<protein>
    <recommendedName>
        <fullName evidence="8">A-type ATP synthase subunit A</fullName>
        <ecNumber evidence="8">7.1.2.2</ecNumber>
    </recommendedName>
</protein>
<keyword evidence="2 8" id="KW-0813">Transport</keyword>
<comment type="function">
    <text evidence="8">Component of the A-type ATP synthase that produces ATP from ADP in the presence of a proton gradient across the membrane. The A chain is the catalytic subunit.</text>
</comment>
<dbReference type="GO" id="GO:0005886">
    <property type="term" value="C:plasma membrane"/>
    <property type="evidence" value="ECO:0007669"/>
    <property type="project" value="UniProtKB-SubCell"/>
</dbReference>
<evidence type="ECO:0000313" key="15">
    <source>
        <dbReference type="Proteomes" id="UP000718571"/>
    </source>
</evidence>
<evidence type="ECO:0000313" key="14">
    <source>
        <dbReference type="EMBL" id="MBE5728535.1"/>
    </source>
</evidence>
<evidence type="ECO:0000259" key="12">
    <source>
        <dbReference type="Pfam" id="PF22919"/>
    </source>
</evidence>
<dbReference type="EMBL" id="JADFAR010000020">
    <property type="protein sequence ID" value="MBE5728535.1"/>
    <property type="molecule type" value="Genomic_DNA"/>
</dbReference>
<dbReference type="InterPro" id="IPR023366">
    <property type="entry name" value="ATP_synth_asu-like_sf"/>
</dbReference>
<dbReference type="NCBIfam" id="NF003220">
    <property type="entry name" value="PRK04192.1"/>
    <property type="match status" value="1"/>
</dbReference>
<evidence type="ECO:0000256" key="4">
    <source>
        <dbReference type="ARBA" id="ARBA00022741"/>
    </source>
</evidence>
<keyword evidence="8" id="KW-0375">Hydrogen ion transport</keyword>
<dbReference type="Gene3D" id="3.40.50.300">
    <property type="entry name" value="P-loop containing nucleotide triphosphate hydrolases"/>
    <property type="match status" value="1"/>
</dbReference>
<dbReference type="AlphaFoldDB" id="A0A8T3V0L9"/>
<dbReference type="Proteomes" id="UP000763484">
    <property type="component" value="Unassembled WGS sequence"/>
</dbReference>
<evidence type="ECO:0000259" key="9">
    <source>
        <dbReference type="Pfam" id="PF00006"/>
    </source>
</evidence>
<feature type="domain" description="ATPsynthase alpha/beta subunit barrel-sandwich" evidence="11">
    <location>
        <begin position="108"/>
        <end position="192"/>
    </location>
</feature>
<dbReference type="InterPro" id="IPR000194">
    <property type="entry name" value="ATPase_F1/V1/A1_a/bsu_nucl-bd"/>
</dbReference>
<keyword evidence="8" id="KW-0472">Membrane</keyword>
<evidence type="ECO:0000313" key="13">
    <source>
        <dbReference type="EMBL" id="MBE5727870.1"/>
    </source>
</evidence>
<dbReference type="InterPro" id="IPR031686">
    <property type="entry name" value="ATP-synth_a_Xtn"/>
</dbReference>
<keyword evidence="5 8" id="KW-0067">ATP-binding</keyword>
<evidence type="ECO:0000256" key="2">
    <source>
        <dbReference type="ARBA" id="ARBA00022448"/>
    </source>
</evidence>
<evidence type="ECO:0000256" key="5">
    <source>
        <dbReference type="ARBA" id="ARBA00022840"/>
    </source>
</evidence>
<dbReference type="GO" id="GO:0005524">
    <property type="term" value="F:ATP binding"/>
    <property type="evidence" value="ECO:0007669"/>
    <property type="project" value="UniProtKB-UniRule"/>
</dbReference>
<keyword evidence="7 8" id="KW-0406">Ion transport</keyword>
<sequence>MGQIYRVSGPLIEAIGVDDARMNDLVRIGEKGIIGEIIKLEKEKIVVQAYEDTTGVKVGEKITSTREPLTVELGPGLIGSIFDGVQRPLDKIFEKEGTFVRSGTSALPLDRKKRWSFTPTKSSGDTVKEGDEIGYVKESSVINHKILVPLGCKGKIKEIKKGDYSIGDTVATIQQENLSNYEIKMIQRWPVRKARKTLQKLPPDTPLITGQRVIDTLFSIAKGGTAAIPGAFGTGKTVVEHEIAKWSDADVIVYVGCGERGNEMSEVLTTFPELKDPKTGKSLMERTVLIANTSNMPVIAREASIYTGVTIAEYYRDMGYSVALLADSTSRWAEALREISGRLEEMPGEEGYPSYLSKRIAEFYERAGTVKTLGNKIGSLSIIGAVSPPGGDISEPVSQSTLRSTRVFWSLDAHLANSRHFPSINWLNSYSLYTPLLDEWYKKNLPADWVTIREETNIVLQKEAEINELVQLVGYDALSEADKLIVKAGKIIREDYLQQNAFDEVDTYCSLKKQYKMLKTVIELYNKEKDLISKGMHVNQLKDDTAVDKVAKMKYIKESEIDRYFIETMKIVNTIGEEL</sequence>
<dbReference type="CDD" id="cd18111">
    <property type="entry name" value="ATP-synt_V_A-type_alpha_C"/>
    <property type="match status" value="1"/>
</dbReference>
<dbReference type="EC" id="7.1.2.2" evidence="8"/>
<proteinExistence type="inferred from homology"/>
<evidence type="ECO:0000256" key="8">
    <source>
        <dbReference type="HAMAP-Rule" id="MF_00309"/>
    </source>
</evidence>
<keyword evidence="8" id="KW-0066">ATP synthesis</keyword>
<evidence type="ECO:0000259" key="11">
    <source>
        <dbReference type="Pfam" id="PF16886"/>
    </source>
</evidence>
<evidence type="ECO:0000259" key="10">
    <source>
        <dbReference type="Pfam" id="PF02874"/>
    </source>
</evidence>
<dbReference type="InterPro" id="IPR024034">
    <property type="entry name" value="ATPase_F1/V1_b/a_C"/>
</dbReference>
<dbReference type="PANTHER" id="PTHR43607">
    <property type="entry name" value="V-TYPE PROTON ATPASE CATALYTIC SUBUNIT A"/>
    <property type="match status" value="1"/>
</dbReference>
<evidence type="ECO:0000256" key="1">
    <source>
        <dbReference type="ARBA" id="ARBA00008936"/>
    </source>
</evidence>
<evidence type="ECO:0000313" key="16">
    <source>
        <dbReference type="Proteomes" id="UP000763484"/>
    </source>
</evidence>
<comment type="subcellular location">
    <subcellularLocation>
        <location evidence="8">Cell membrane</location>
        <topology evidence="8">Peripheral membrane protein</topology>
    </subcellularLocation>
</comment>
<feature type="binding site" evidence="8">
    <location>
        <begin position="230"/>
        <end position="237"/>
    </location>
    <ligand>
        <name>ATP</name>
        <dbReference type="ChEBI" id="CHEBI:30616"/>
    </ligand>
</feature>
<feature type="domain" description="ATP synthase A/B type C-terminal" evidence="12">
    <location>
        <begin position="438"/>
        <end position="539"/>
    </location>
</feature>
<keyword evidence="4 8" id="KW-0547">Nucleotide-binding</keyword>
<dbReference type="GO" id="GO:0046933">
    <property type="term" value="F:proton-transporting ATP synthase activity, rotational mechanism"/>
    <property type="evidence" value="ECO:0007669"/>
    <property type="project" value="UniProtKB-UniRule"/>
</dbReference>
<comment type="catalytic activity">
    <reaction evidence="8">
        <text>ATP + H2O + 4 H(+)(in) = ADP + phosphate + 5 H(+)(out)</text>
        <dbReference type="Rhea" id="RHEA:57720"/>
        <dbReference type="ChEBI" id="CHEBI:15377"/>
        <dbReference type="ChEBI" id="CHEBI:15378"/>
        <dbReference type="ChEBI" id="CHEBI:30616"/>
        <dbReference type="ChEBI" id="CHEBI:43474"/>
        <dbReference type="ChEBI" id="CHEBI:456216"/>
        <dbReference type="EC" id="7.1.2.2"/>
    </reaction>
</comment>
<dbReference type="Pfam" id="PF16886">
    <property type="entry name" value="ATP-synt_ab_Xtn"/>
    <property type="match status" value="1"/>
</dbReference>
<organism evidence="14 15">
    <name type="scientific">Candidatus Acidifodinimicrobium mancum</name>
    <dbReference type="NCBI Taxonomy" id="2898728"/>
    <lineage>
        <taxon>Archaea</taxon>
        <taxon>Candidatus Parvarchaeota</taxon>
        <taxon>Candidatus Acidifodinimicrobiaceae</taxon>
        <taxon>Candidatus Acidifodinimicrobium</taxon>
    </lineage>
</organism>
<dbReference type="SUPFAM" id="SSF50615">
    <property type="entry name" value="N-terminal domain of alpha and beta subunits of F1 ATP synthase"/>
    <property type="match status" value="1"/>
</dbReference>
<evidence type="ECO:0000256" key="3">
    <source>
        <dbReference type="ARBA" id="ARBA00022475"/>
    </source>
</evidence>
<dbReference type="Pfam" id="PF22919">
    <property type="entry name" value="ATP-synt_VA_C"/>
    <property type="match status" value="1"/>
</dbReference>
<dbReference type="Gene3D" id="2.40.50.100">
    <property type="match status" value="1"/>
</dbReference>
<dbReference type="Gene3D" id="2.40.30.20">
    <property type="match status" value="1"/>
</dbReference>
<feature type="domain" description="ATPase F1/V1/A1 complex alpha/beta subunit nucleotide-binding" evidence="9">
    <location>
        <begin position="210"/>
        <end position="431"/>
    </location>
</feature>
<dbReference type="SUPFAM" id="SSF52540">
    <property type="entry name" value="P-loop containing nucleoside triphosphate hydrolases"/>
    <property type="match status" value="1"/>
</dbReference>
<dbReference type="CDD" id="cd01134">
    <property type="entry name" value="V_A-ATPase_A"/>
    <property type="match status" value="1"/>
</dbReference>